<dbReference type="Proteomes" id="UP000005090">
    <property type="component" value="Chromosome"/>
</dbReference>
<dbReference type="InterPro" id="IPR012337">
    <property type="entry name" value="RNaseH-like_sf"/>
</dbReference>
<dbReference type="HAMAP" id="MF_00651">
    <property type="entry name" value="Nuclease_YqgF"/>
    <property type="match status" value="1"/>
</dbReference>
<dbReference type="GO" id="GO:0000967">
    <property type="term" value="P:rRNA 5'-end processing"/>
    <property type="evidence" value="ECO:0007669"/>
    <property type="project" value="UniProtKB-UniRule"/>
</dbReference>
<dbReference type="RefSeq" id="WP_005370548.1">
    <property type="nucleotide sequence ID" value="NZ_CM001475.1"/>
</dbReference>
<gene>
    <name evidence="8" type="ORF">Metal_1198</name>
</gene>
<evidence type="ECO:0000256" key="3">
    <source>
        <dbReference type="ARBA" id="ARBA00022722"/>
    </source>
</evidence>
<dbReference type="Gene3D" id="3.30.420.140">
    <property type="entry name" value="YqgF/RNase H-like domain"/>
    <property type="match status" value="1"/>
</dbReference>
<dbReference type="PANTHER" id="PTHR33317:SF4">
    <property type="entry name" value="POLYNUCLEOTIDYL TRANSFERASE, RIBONUCLEASE H-LIKE SUPERFAMILY PROTEIN"/>
    <property type="match status" value="1"/>
</dbReference>
<dbReference type="HOGENOM" id="CLU_098240_3_2_6"/>
<dbReference type="Pfam" id="PF03652">
    <property type="entry name" value="RuvX"/>
    <property type="match status" value="1"/>
</dbReference>
<reference evidence="8 9" key="1">
    <citation type="journal article" date="2013" name="Genome Announc.">
        <title>Genome Sequence of the Obligate Gammaproteobacterial Methanotroph Methylomicrobium album Strain BG8.</title>
        <authorList>
            <person name="Kits K.D."/>
            <person name="Kalyuzhnaya M.G."/>
            <person name="Klotz M.G."/>
            <person name="Jetten M.S."/>
            <person name="Op den Camp H.J."/>
            <person name="Vuilleumier S."/>
            <person name="Bringel F."/>
            <person name="Dispirito A.A."/>
            <person name="Murrell J.C."/>
            <person name="Bruce D."/>
            <person name="Cheng J.F."/>
            <person name="Copeland A."/>
            <person name="Goodwin L."/>
            <person name="Hauser L."/>
            <person name="Lajus A."/>
            <person name="Land M.L."/>
            <person name="Lapidus A."/>
            <person name="Lucas S."/>
            <person name="Medigue C."/>
            <person name="Pitluck S."/>
            <person name="Woyke T."/>
            <person name="Zeytun A."/>
            <person name="Stein L.Y."/>
        </authorList>
    </citation>
    <scope>NUCLEOTIDE SEQUENCE [LARGE SCALE GENOMIC DNA]</scope>
    <source>
        <strain evidence="8 9">BG8</strain>
    </source>
</reference>
<evidence type="ECO:0000256" key="1">
    <source>
        <dbReference type="ARBA" id="ARBA00022490"/>
    </source>
</evidence>
<evidence type="ECO:0000256" key="2">
    <source>
        <dbReference type="ARBA" id="ARBA00022517"/>
    </source>
</evidence>
<comment type="similarity">
    <text evidence="5">Belongs to the YqgF HJR family.</text>
</comment>
<sequence>MAEDLSRLPGNTKTSERRDPLASKSAGDTFLGFDFGIKKIGVAVGQTATLTASPLRTLRAANQQPNWQGIAELIRAWHPVGLVVGISRQADGSDNPVTPRMLKFCRQLEGRFGLPVYRQDETLSTFEAKQLLFDEVSVKAKKLWEVQDQLAAQLILQTWLNSHSHRENES</sequence>
<protein>
    <recommendedName>
        <fullName evidence="5">Putative pre-16S rRNA nuclease</fullName>
        <ecNumber evidence="5">3.1.-.-</ecNumber>
    </recommendedName>
</protein>
<evidence type="ECO:0000256" key="4">
    <source>
        <dbReference type="ARBA" id="ARBA00022801"/>
    </source>
</evidence>
<dbReference type="STRING" id="686340.Metal_1198"/>
<dbReference type="eggNOG" id="COG0816">
    <property type="taxonomic scope" value="Bacteria"/>
</dbReference>
<dbReference type="AlphaFoldDB" id="H8GII2"/>
<dbReference type="EC" id="3.1.-.-" evidence="5"/>
<name>H8GII2_METAL</name>
<keyword evidence="2 5" id="KW-0690">Ribosome biogenesis</keyword>
<dbReference type="GO" id="GO:0004518">
    <property type="term" value="F:nuclease activity"/>
    <property type="evidence" value="ECO:0007669"/>
    <property type="project" value="UniProtKB-KW"/>
</dbReference>
<dbReference type="EMBL" id="CM001475">
    <property type="protein sequence ID" value="EIC29009.1"/>
    <property type="molecule type" value="Genomic_DNA"/>
</dbReference>
<dbReference type="InterPro" id="IPR006641">
    <property type="entry name" value="YqgF/RNaseH-like_dom"/>
</dbReference>
<organism evidence="8 9">
    <name type="scientific">Methylomicrobium album BG8</name>
    <dbReference type="NCBI Taxonomy" id="686340"/>
    <lineage>
        <taxon>Bacteria</taxon>
        <taxon>Pseudomonadati</taxon>
        <taxon>Pseudomonadota</taxon>
        <taxon>Gammaproteobacteria</taxon>
        <taxon>Methylococcales</taxon>
        <taxon>Methylococcaceae</taxon>
        <taxon>Methylomicrobium</taxon>
    </lineage>
</organism>
<feature type="domain" description="YqgF/RNase H-like" evidence="7">
    <location>
        <begin position="28"/>
        <end position="128"/>
    </location>
</feature>
<dbReference type="GO" id="GO:0016788">
    <property type="term" value="F:hydrolase activity, acting on ester bonds"/>
    <property type="evidence" value="ECO:0007669"/>
    <property type="project" value="UniProtKB-UniRule"/>
</dbReference>
<dbReference type="InterPro" id="IPR005227">
    <property type="entry name" value="YqgF"/>
</dbReference>
<dbReference type="NCBIfam" id="TIGR00250">
    <property type="entry name" value="RNAse_H_YqgF"/>
    <property type="match status" value="1"/>
</dbReference>
<evidence type="ECO:0000256" key="5">
    <source>
        <dbReference type="HAMAP-Rule" id="MF_00651"/>
    </source>
</evidence>
<keyword evidence="1 5" id="KW-0963">Cytoplasm</keyword>
<evidence type="ECO:0000256" key="6">
    <source>
        <dbReference type="SAM" id="MobiDB-lite"/>
    </source>
</evidence>
<dbReference type="SUPFAM" id="SSF53098">
    <property type="entry name" value="Ribonuclease H-like"/>
    <property type="match status" value="1"/>
</dbReference>
<dbReference type="CDD" id="cd16964">
    <property type="entry name" value="YqgF"/>
    <property type="match status" value="1"/>
</dbReference>
<evidence type="ECO:0000259" key="7">
    <source>
        <dbReference type="SMART" id="SM00732"/>
    </source>
</evidence>
<dbReference type="PANTHER" id="PTHR33317">
    <property type="entry name" value="POLYNUCLEOTIDYL TRANSFERASE, RIBONUCLEASE H-LIKE SUPERFAMILY PROTEIN"/>
    <property type="match status" value="1"/>
</dbReference>
<evidence type="ECO:0000313" key="8">
    <source>
        <dbReference type="EMBL" id="EIC29009.1"/>
    </source>
</evidence>
<accession>H8GII2</accession>
<dbReference type="InterPro" id="IPR037027">
    <property type="entry name" value="YqgF/RNaseH-like_dom_sf"/>
</dbReference>
<comment type="function">
    <text evidence="5">Could be a nuclease involved in processing of the 5'-end of pre-16S rRNA.</text>
</comment>
<proteinExistence type="inferred from homology"/>
<keyword evidence="3 5" id="KW-0540">Nuclease</keyword>
<evidence type="ECO:0000313" key="9">
    <source>
        <dbReference type="Proteomes" id="UP000005090"/>
    </source>
</evidence>
<keyword evidence="9" id="KW-1185">Reference proteome</keyword>
<feature type="region of interest" description="Disordered" evidence="6">
    <location>
        <begin position="1"/>
        <end position="23"/>
    </location>
</feature>
<keyword evidence="4 5" id="KW-0378">Hydrolase</keyword>
<comment type="subcellular location">
    <subcellularLocation>
        <location evidence="5">Cytoplasm</location>
    </subcellularLocation>
</comment>
<dbReference type="SMART" id="SM00732">
    <property type="entry name" value="YqgFc"/>
    <property type="match status" value="1"/>
</dbReference>
<dbReference type="GO" id="GO:0005829">
    <property type="term" value="C:cytosol"/>
    <property type="evidence" value="ECO:0007669"/>
    <property type="project" value="TreeGrafter"/>
</dbReference>